<gene>
    <name evidence="2" type="ORF">SAMN02927928_0473</name>
</gene>
<dbReference type="Pfam" id="PF03929">
    <property type="entry name" value="PepSY_TM"/>
    <property type="match status" value="1"/>
</dbReference>
<dbReference type="AlphaFoldDB" id="A0A1G4PL41"/>
<name>A0A1G4PL41_9CAUL</name>
<evidence type="ECO:0000313" key="3">
    <source>
        <dbReference type="Proteomes" id="UP000199150"/>
    </source>
</evidence>
<dbReference type="EMBL" id="FMTS01000001">
    <property type="protein sequence ID" value="SCW33074.1"/>
    <property type="molecule type" value="Genomic_DNA"/>
</dbReference>
<proteinExistence type="predicted"/>
<feature type="transmembrane region" description="Helical" evidence="1">
    <location>
        <begin position="20"/>
        <end position="41"/>
    </location>
</feature>
<dbReference type="InterPro" id="IPR005625">
    <property type="entry name" value="PepSY-ass_TM"/>
</dbReference>
<keyword evidence="1" id="KW-0812">Transmembrane</keyword>
<keyword evidence="1" id="KW-0472">Membrane</keyword>
<feature type="transmembrane region" description="Helical" evidence="1">
    <location>
        <begin position="352"/>
        <end position="373"/>
    </location>
</feature>
<keyword evidence="3" id="KW-1185">Reference proteome</keyword>
<reference evidence="3" key="1">
    <citation type="submission" date="2016-10" db="EMBL/GenBank/DDBJ databases">
        <authorList>
            <person name="Varghese N."/>
            <person name="Submissions S."/>
        </authorList>
    </citation>
    <scope>NUCLEOTIDE SEQUENCE [LARGE SCALE GENOMIC DNA]</scope>
    <source>
        <strain evidence="3">CGMCC 1.3431</strain>
    </source>
</reference>
<dbReference type="Proteomes" id="UP000199150">
    <property type="component" value="Unassembled WGS sequence"/>
</dbReference>
<organism evidence="2 3">
    <name type="scientific">Asticcacaulis taihuensis</name>
    <dbReference type="NCBI Taxonomy" id="260084"/>
    <lineage>
        <taxon>Bacteria</taxon>
        <taxon>Pseudomonadati</taxon>
        <taxon>Pseudomonadota</taxon>
        <taxon>Alphaproteobacteria</taxon>
        <taxon>Caulobacterales</taxon>
        <taxon>Caulobacteraceae</taxon>
        <taxon>Asticcacaulis</taxon>
    </lineage>
</organism>
<feature type="transmembrane region" description="Helical" evidence="1">
    <location>
        <begin position="145"/>
        <end position="166"/>
    </location>
</feature>
<dbReference type="RefSeq" id="WP_090643194.1">
    <property type="nucleotide sequence ID" value="NZ_CBCRYE010000001.1"/>
</dbReference>
<evidence type="ECO:0000256" key="1">
    <source>
        <dbReference type="SAM" id="Phobius"/>
    </source>
</evidence>
<dbReference type="PANTHER" id="PTHR34219:SF1">
    <property type="entry name" value="PEPSY DOMAIN-CONTAINING PROTEIN"/>
    <property type="match status" value="1"/>
</dbReference>
<dbReference type="OrthoDB" id="9791166at2"/>
<sequence>MEKAKQNIIDYRMFWRWHFYAGLVCIPFVIILSITGPIYLFKPQIEAAIDAKYDHLLFDGTPQSAETMVKAAVAAVPGSRFKAIEVRPDIHDAARVIVLKSHDKIRVYVHPKSLKMLKQVPESARFMEIVKDIHGELFAGRFGQVIVELAASWAIVMILTGLYLWWPRNAKSEAKGVAGLLYPRLNMGKRIFWRDIHAVIGIYISALALFLLLTGLPWTYVWGNAFKSVRALANPAPVTQAWSQGRADEKRALKAEGTAPADLGRLDALLDTARALNLPAPVTLSVPAKGASLWKLASDTGNRPQRVTLMIDPAMLEVISSEDFADKKPLDRAVGYGIAAHEGQLFGPLNQALGVLTALGLMALCVSAVVMWWQRRPTDRLGAPQRLPDEKLAPGLALIIIALGIFLPVLGISLIVVGLLEWLILRRIPAVRDWLGLKADRAWDL</sequence>
<dbReference type="STRING" id="260084.SAMN02927928_0473"/>
<keyword evidence="1" id="KW-1133">Transmembrane helix</keyword>
<protein>
    <submittedName>
        <fullName evidence="2">Uncharacterized iron-regulated membrane protein</fullName>
    </submittedName>
</protein>
<accession>A0A1G4PL41</accession>
<feature type="transmembrane region" description="Helical" evidence="1">
    <location>
        <begin position="196"/>
        <end position="221"/>
    </location>
</feature>
<feature type="transmembrane region" description="Helical" evidence="1">
    <location>
        <begin position="393"/>
        <end position="425"/>
    </location>
</feature>
<evidence type="ECO:0000313" key="2">
    <source>
        <dbReference type="EMBL" id="SCW33074.1"/>
    </source>
</evidence>
<dbReference type="PANTHER" id="PTHR34219">
    <property type="entry name" value="IRON-REGULATED INNER MEMBRANE PROTEIN-RELATED"/>
    <property type="match status" value="1"/>
</dbReference>